<evidence type="ECO:0000256" key="1">
    <source>
        <dbReference type="SAM" id="MobiDB-lite"/>
    </source>
</evidence>
<feature type="region of interest" description="Disordered" evidence="1">
    <location>
        <begin position="673"/>
        <end position="772"/>
    </location>
</feature>
<dbReference type="OrthoDB" id="6426920at2759"/>
<gene>
    <name evidence="2" type="ORF">X975_07387</name>
</gene>
<evidence type="ECO:0000313" key="2">
    <source>
        <dbReference type="EMBL" id="KFM63594.1"/>
    </source>
</evidence>
<protein>
    <submittedName>
        <fullName evidence="2">Uncharacterized protein</fullName>
    </submittedName>
</protein>
<feature type="region of interest" description="Disordered" evidence="1">
    <location>
        <begin position="99"/>
        <end position="121"/>
    </location>
</feature>
<feature type="compositionally biased region" description="Basic and acidic residues" evidence="1">
    <location>
        <begin position="148"/>
        <end position="163"/>
    </location>
</feature>
<feature type="compositionally biased region" description="Low complexity" evidence="1">
    <location>
        <begin position="232"/>
        <end position="252"/>
    </location>
</feature>
<keyword evidence="3" id="KW-1185">Reference proteome</keyword>
<feature type="non-terminal residue" evidence="2">
    <location>
        <position position="1074"/>
    </location>
</feature>
<feature type="region of interest" description="Disordered" evidence="1">
    <location>
        <begin position="322"/>
        <end position="353"/>
    </location>
</feature>
<reference evidence="2 3" key="1">
    <citation type="submission" date="2013-11" db="EMBL/GenBank/DDBJ databases">
        <title>Genome sequencing of Stegodyphus mimosarum.</title>
        <authorList>
            <person name="Bechsgaard J."/>
        </authorList>
    </citation>
    <scope>NUCLEOTIDE SEQUENCE [LARGE SCALE GENOMIC DNA]</scope>
</reference>
<dbReference type="STRING" id="407821.A0A087TEQ5"/>
<dbReference type="Proteomes" id="UP000054359">
    <property type="component" value="Unassembled WGS sequence"/>
</dbReference>
<feature type="compositionally biased region" description="Low complexity" evidence="1">
    <location>
        <begin position="758"/>
        <end position="771"/>
    </location>
</feature>
<feature type="compositionally biased region" description="Basic and acidic residues" evidence="1">
    <location>
        <begin position="322"/>
        <end position="345"/>
    </location>
</feature>
<organism evidence="2 3">
    <name type="scientific">Stegodyphus mimosarum</name>
    <name type="common">African social velvet spider</name>
    <dbReference type="NCBI Taxonomy" id="407821"/>
    <lineage>
        <taxon>Eukaryota</taxon>
        <taxon>Metazoa</taxon>
        <taxon>Ecdysozoa</taxon>
        <taxon>Arthropoda</taxon>
        <taxon>Chelicerata</taxon>
        <taxon>Arachnida</taxon>
        <taxon>Araneae</taxon>
        <taxon>Araneomorphae</taxon>
        <taxon>Entelegynae</taxon>
        <taxon>Eresoidea</taxon>
        <taxon>Eresidae</taxon>
        <taxon>Stegodyphus</taxon>
    </lineage>
</organism>
<feature type="compositionally biased region" description="Basic residues" evidence="1">
    <location>
        <begin position="674"/>
        <end position="685"/>
    </location>
</feature>
<dbReference type="EMBL" id="KK114878">
    <property type="protein sequence ID" value="KFM63594.1"/>
    <property type="molecule type" value="Genomic_DNA"/>
</dbReference>
<feature type="compositionally biased region" description="Low complexity" evidence="1">
    <location>
        <begin position="174"/>
        <end position="191"/>
    </location>
</feature>
<name>A0A087TEQ5_STEMI</name>
<proteinExistence type="predicted"/>
<evidence type="ECO:0000313" key="3">
    <source>
        <dbReference type="Proteomes" id="UP000054359"/>
    </source>
</evidence>
<feature type="region of interest" description="Disordered" evidence="1">
    <location>
        <begin position="468"/>
        <end position="493"/>
    </location>
</feature>
<feature type="compositionally biased region" description="Polar residues" evidence="1">
    <location>
        <begin position="520"/>
        <end position="531"/>
    </location>
</feature>
<sequence length="1074" mass="118738">MAACSDMEEKTSSSKDSLPLKFYVEDGVNHVVRENCYSDVTNINMYHETFSEVSEGSKTGDLTTLSDDEFLHLLKEASTFNKPNNQESVLLKQLRKEVAETEPRENNLVESSCASERSENRRHTKILLYSETNSTALNSSGISSSHHRTLESKKKVKNREEPSSKSVLNVDVGQNSIQQSQSLQDLLSSDSSKSKQKPQKTQRTLSLSSSETVAIDSDSFSSSSKTSKKSNKSSSLSGNSSKSESNKSGLSKCHSKTSGNFVSLSINLNAESESQKHEPCAQNDNLPYQSLVTENDIPVSGNRKQKENENIAYVSPIEIEMEEIKPDSKSNKDETLSSKAVEKTKSGSQQSNSKFYVDCNDVDSTVTFPLKLVSSIDDQPNSSESISEQMKRQVNYPLSPWSRPLQVQSFFSSLPMESDPFSTRNEKQLLNTDINGNPFSRASRPSSLASFVSTTLLDYNNSALVAESKNNRKNKRQRNSVNKGVLSENIEGHRGNEDLDSLVQYINSSDKKSKTPIKGGSQNHVISNKSSMNHDQEKKKNFGKEIKNCQKSAVNGDKKKLSRSNSLEDLNQNNINNDADVFSAQTNVQIMDVSIKDPKAAHLENAIVKNLDINSNVENQFLDTSDKKDTGIYESNNQAVSMQYSVPEVSSFAADFYSTVDVSSQTVEESGFHIVKKKQRKKHQSKRSDSYRWRTAQTQRKKGMMLSLAESKCGKQDSRRKSTSSVPHSEHSSADNSDLDSVHSLPVRGSVPHPTQPHPHTTPSSSSSTPQASYADIARMPISKISAPSPCIITYSAQQTSTFKQQSNEYEIRRTENSTSGGYSKRRDDMRDLASLNNKGACCVVAAEKESNSNTSEIKVRSFTRSTREINTQTEPETVSISETLKIDSAKLKANQKEELNKGACNVCLCLLRKNCSCSKSHTSGNRQKLKNSDIPPVIMDNMPLESNACNVSFGFGIEEVLDMSAEKTSCSSFETSICDEIPGRHKESETAGKCCNIIQVTGVNTKTCVSNSDSPVCNSLPKDIKSKTSLKVDLSHNPSSHLKTVCYGTGKNLYYSEPEVNIRKFNLSELSNF</sequence>
<feature type="region of interest" description="Disordered" evidence="1">
    <location>
        <begin position="510"/>
        <end position="539"/>
    </location>
</feature>
<feature type="region of interest" description="Disordered" evidence="1">
    <location>
        <begin position="136"/>
        <end position="256"/>
    </location>
</feature>
<accession>A0A087TEQ5</accession>
<feature type="compositionally biased region" description="Polar residues" evidence="1">
    <location>
        <begin position="203"/>
        <end position="212"/>
    </location>
</feature>
<dbReference type="OMA" id="VPHSEHS"/>
<dbReference type="AlphaFoldDB" id="A0A087TEQ5"/>